<evidence type="ECO:0000256" key="8">
    <source>
        <dbReference type="PROSITE-ProRule" id="PRU00024"/>
    </source>
</evidence>
<feature type="domain" description="CCT" evidence="12">
    <location>
        <begin position="355"/>
        <end position="397"/>
    </location>
</feature>
<protein>
    <submittedName>
        <fullName evidence="13">Uncharacterized protein</fullName>
    </submittedName>
</protein>
<evidence type="ECO:0000256" key="9">
    <source>
        <dbReference type="PROSITE-ProRule" id="PRU00357"/>
    </source>
</evidence>
<name>A0A7I8JLR5_SPIIN</name>
<gene>
    <name evidence="13" type="ORF">SI7747_14017126</name>
    <name evidence="14" type="ORF">SI8410_14018485</name>
</gene>
<accession>A0A7I8JLR5</accession>
<keyword evidence="6" id="KW-0862">Zinc</keyword>
<dbReference type="PROSITE" id="PS51017">
    <property type="entry name" value="CCT"/>
    <property type="match status" value="1"/>
</dbReference>
<feature type="compositionally biased region" description="Polar residues" evidence="10">
    <location>
        <begin position="178"/>
        <end position="189"/>
    </location>
</feature>
<keyword evidence="3" id="KW-0479">Metal-binding</keyword>
<dbReference type="SMART" id="SM00336">
    <property type="entry name" value="BBOX"/>
    <property type="match status" value="2"/>
</dbReference>
<comment type="similarity">
    <text evidence="2">Belongs to the CONSTANS family.</text>
</comment>
<dbReference type="CDD" id="cd19821">
    <property type="entry name" value="Bbox1_BBX-like"/>
    <property type="match status" value="1"/>
</dbReference>
<evidence type="ECO:0000256" key="10">
    <source>
        <dbReference type="SAM" id="MobiDB-lite"/>
    </source>
</evidence>
<evidence type="ECO:0000256" key="5">
    <source>
        <dbReference type="ARBA" id="ARBA00022771"/>
    </source>
</evidence>
<keyword evidence="5 8" id="KW-0863">Zinc-finger</keyword>
<evidence type="ECO:0000256" key="1">
    <source>
        <dbReference type="ARBA" id="ARBA00004123"/>
    </source>
</evidence>
<sequence>MGQLCDFCGEQRPMVYCRSDAACLCLSCDRNVHSANALSKRHSRTLLCDGCSSQPAIVRCIDEKASLCHNCDWNRHGRSIPTSGHKRQSISCYSGCPSASELSKNWSFLLDIPPTEDSHCEQGLGLMRIEEESVSKFMCPPGNSSTGEQASASNMDDIGNVDKLNSWSGPSAVDAFPSSGNQPAGSVDSTAPKLCNTGTDGFGMCENDEFYDEFSVEDVDLNFDNYNEYFGTSRNHSEQLFDDAEIDSMFDVKNPSSANENHLDEFPAEDCKAQPASSNVVSTDSVKSNPRCRSPKVCFLARHGHSSLSLSFSGLTGESSAGDYQDCGVSPTLLMGEPPWCHSGAGNPAFTSASRETAVKRYQEKKKARKFEKKIRYESRKARADVRRRVKGRFVKAGEAYDYDPLCQTRSF</sequence>
<dbReference type="Proteomes" id="UP000663760">
    <property type="component" value="Chromosome 14"/>
</dbReference>
<dbReference type="GO" id="GO:0008270">
    <property type="term" value="F:zinc ion binding"/>
    <property type="evidence" value="ECO:0007669"/>
    <property type="project" value="UniProtKB-KW"/>
</dbReference>
<evidence type="ECO:0000313" key="14">
    <source>
        <dbReference type="EMBL" id="CAA7407807.1"/>
    </source>
</evidence>
<dbReference type="EMBL" id="LR743601">
    <property type="protein sequence ID" value="CAA2631478.1"/>
    <property type="molecule type" value="Genomic_DNA"/>
</dbReference>
<dbReference type="OrthoDB" id="153872at2759"/>
<comment type="subcellular location">
    <subcellularLocation>
        <location evidence="1 9">Nucleus</location>
    </subcellularLocation>
</comment>
<dbReference type="InterPro" id="IPR010402">
    <property type="entry name" value="CCT_domain"/>
</dbReference>
<proteinExistence type="inferred from homology"/>
<evidence type="ECO:0000256" key="6">
    <source>
        <dbReference type="ARBA" id="ARBA00022833"/>
    </source>
</evidence>
<evidence type="ECO:0000259" key="12">
    <source>
        <dbReference type="PROSITE" id="PS51017"/>
    </source>
</evidence>
<dbReference type="GO" id="GO:0006355">
    <property type="term" value="P:regulation of DNA-templated transcription"/>
    <property type="evidence" value="ECO:0007669"/>
    <property type="project" value="UniProtKB-ARBA"/>
</dbReference>
<dbReference type="PROSITE" id="PS50119">
    <property type="entry name" value="ZF_BBOX"/>
    <property type="match status" value="1"/>
</dbReference>
<dbReference type="InterPro" id="IPR049808">
    <property type="entry name" value="CONSTANS-like_Bbox1"/>
</dbReference>
<dbReference type="EMBL" id="LR746277">
    <property type="protein sequence ID" value="CAA7407807.1"/>
    <property type="molecule type" value="Genomic_DNA"/>
</dbReference>
<evidence type="ECO:0000313" key="13">
    <source>
        <dbReference type="EMBL" id="CAA2631478.1"/>
    </source>
</evidence>
<organism evidence="13">
    <name type="scientific">Spirodela intermedia</name>
    <name type="common">Intermediate duckweed</name>
    <dbReference type="NCBI Taxonomy" id="51605"/>
    <lineage>
        <taxon>Eukaryota</taxon>
        <taxon>Viridiplantae</taxon>
        <taxon>Streptophyta</taxon>
        <taxon>Embryophyta</taxon>
        <taxon>Tracheophyta</taxon>
        <taxon>Spermatophyta</taxon>
        <taxon>Magnoliopsida</taxon>
        <taxon>Liliopsida</taxon>
        <taxon>Araceae</taxon>
        <taxon>Lemnoideae</taxon>
        <taxon>Spirodela</taxon>
    </lineage>
</organism>
<reference evidence="13" key="1">
    <citation type="submission" date="2019-12" db="EMBL/GenBank/DDBJ databases">
        <authorList>
            <person name="Scholz U."/>
            <person name="Mascher M."/>
            <person name="Fiebig A."/>
        </authorList>
    </citation>
    <scope>NUCLEOTIDE SEQUENCE</scope>
</reference>
<keyword evidence="7 9" id="KW-0539">Nucleus</keyword>
<evidence type="ECO:0000259" key="11">
    <source>
        <dbReference type="PROSITE" id="PS50119"/>
    </source>
</evidence>
<evidence type="ECO:0000256" key="3">
    <source>
        <dbReference type="ARBA" id="ARBA00022723"/>
    </source>
</evidence>
<feature type="domain" description="B box-type" evidence="11">
    <location>
        <begin position="1"/>
        <end position="47"/>
    </location>
</feature>
<evidence type="ECO:0000256" key="2">
    <source>
        <dbReference type="ARBA" id="ARBA00010024"/>
    </source>
</evidence>
<dbReference type="GO" id="GO:0005634">
    <property type="term" value="C:nucleus"/>
    <property type="evidence" value="ECO:0007669"/>
    <property type="project" value="UniProtKB-SubCell"/>
</dbReference>
<dbReference type="InterPro" id="IPR000315">
    <property type="entry name" value="Znf_B-box"/>
</dbReference>
<keyword evidence="15" id="KW-1185">Reference proteome</keyword>
<evidence type="ECO:0000256" key="7">
    <source>
        <dbReference type="ARBA" id="ARBA00023242"/>
    </source>
</evidence>
<keyword evidence="4" id="KW-0677">Repeat</keyword>
<evidence type="ECO:0000313" key="15">
    <source>
        <dbReference type="Proteomes" id="UP000663760"/>
    </source>
</evidence>
<dbReference type="AlphaFoldDB" id="A0A7I8JLR5"/>
<feature type="region of interest" description="Disordered" evidence="10">
    <location>
        <begin position="169"/>
        <end position="192"/>
    </location>
</feature>
<dbReference type="PANTHER" id="PTHR31717">
    <property type="entry name" value="ZINC FINGER PROTEIN CONSTANS-LIKE 10"/>
    <property type="match status" value="1"/>
</dbReference>
<dbReference type="PANTHER" id="PTHR31717:SF138">
    <property type="entry name" value="CONSTANS-LIKE PROTEIN DAYS TO HEADING ON CHROMOSOME 2"/>
    <property type="match status" value="1"/>
</dbReference>
<evidence type="ECO:0000256" key="4">
    <source>
        <dbReference type="ARBA" id="ARBA00022737"/>
    </source>
</evidence>
<dbReference type="Pfam" id="PF06203">
    <property type="entry name" value="CCT"/>
    <property type="match status" value="1"/>
</dbReference>